<dbReference type="AlphaFoldDB" id="A0AAN4VU44"/>
<organism evidence="2 3">
    <name type="scientific">Persicobacter diffluens</name>
    <dbReference type="NCBI Taxonomy" id="981"/>
    <lineage>
        <taxon>Bacteria</taxon>
        <taxon>Pseudomonadati</taxon>
        <taxon>Bacteroidota</taxon>
        <taxon>Cytophagia</taxon>
        <taxon>Cytophagales</taxon>
        <taxon>Persicobacteraceae</taxon>
        <taxon>Persicobacter</taxon>
    </lineage>
</organism>
<dbReference type="EMBL" id="BQKE01000001">
    <property type="protein sequence ID" value="GJM60021.1"/>
    <property type="molecule type" value="Genomic_DNA"/>
</dbReference>
<reference evidence="2 3" key="1">
    <citation type="submission" date="2021-12" db="EMBL/GenBank/DDBJ databases">
        <title>Genome sequencing of bacteria with rrn-lacking chromosome and rrn-plasmid.</title>
        <authorList>
            <person name="Anda M."/>
            <person name="Iwasaki W."/>
        </authorList>
    </citation>
    <scope>NUCLEOTIDE SEQUENCE [LARGE SCALE GENOMIC DNA]</scope>
    <source>
        <strain evidence="2 3">NBRC 15940</strain>
    </source>
</reference>
<evidence type="ECO:0000256" key="1">
    <source>
        <dbReference type="SAM" id="Coils"/>
    </source>
</evidence>
<proteinExistence type="predicted"/>
<sequence>MVNRTTMKNQITLFAIVLLYFLSGKVQAQNLKINDADSLTSFTITNKNGEEIDGEAFFEEWGESFGKRFEDAEDMGIADFFSGFGQSMAELGEALSRMNIEMVNVDPDNFCDVENAKGSCEEWEEIRQKLENKHKSSITNIDRLKIMLQEKAVAMEMDLRFANGKKIGNYRWQVKED</sequence>
<evidence type="ECO:0000313" key="2">
    <source>
        <dbReference type="EMBL" id="GJM60021.1"/>
    </source>
</evidence>
<name>A0AAN4VU44_9BACT</name>
<accession>A0AAN4VU44</accession>
<keyword evidence="1" id="KW-0175">Coiled coil</keyword>
<dbReference type="Proteomes" id="UP001310022">
    <property type="component" value="Unassembled WGS sequence"/>
</dbReference>
<evidence type="ECO:0000313" key="3">
    <source>
        <dbReference type="Proteomes" id="UP001310022"/>
    </source>
</evidence>
<gene>
    <name evidence="2" type="ORF">PEDI_05730</name>
</gene>
<feature type="coiled-coil region" evidence="1">
    <location>
        <begin position="113"/>
        <end position="140"/>
    </location>
</feature>
<comment type="caution">
    <text evidence="2">The sequence shown here is derived from an EMBL/GenBank/DDBJ whole genome shotgun (WGS) entry which is preliminary data.</text>
</comment>
<keyword evidence="3" id="KW-1185">Reference proteome</keyword>
<protein>
    <submittedName>
        <fullName evidence="2">Uncharacterized protein</fullName>
    </submittedName>
</protein>